<name>W4FAZ5_APHAT</name>
<feature type="non-terminal residue" evidence="1">
    <location>
        <position position="1"/>
    </location>
</feature>
<evidence type="ECO:0000313" key="1">
    <source>
        <dbReference type="EMBL" id="ETV63898.1"/>
    </source>
</evidence>
<dbReference type="OrthoDB" id="66690at2759"/>
<dbReference type="VEuPathDB" id="FungiDB:H257_19171"/>
<dbReference type="EMBL" id="KI913498">
    <property type="protein sequence ID" value="ETV63898.1"/>
    <property type="molecule type" value="Genomic_DNA"/>
</dbReference>
<reference evidence="1" key="1">
    <citation type="submission" date="2013-12" db="EMBL/GenBank/DDBJ databases">
        <title>The Genome Sequence of Aphanomyces astaci APO3.</title>
        <authorList>
            <consortium name="The Broad Institute Genomics Platform"/>
            <person name="Russ C."/>
            <person name="Tyler B."/>
            <person name="van West P."/>
            <person name="Dieguez-Uribeondo J."/>
            <person name="Young S.K."/>
            <person name="Zeng Q."/>
            <person name="Gargeya S."/>
            <person name="Fitzgerald M."/>
            <person name="Abouelleil A."/>
            <person name="Alvarado L."/>
            <person name="Chapman S.B."/>
            <person name="Gainer-Dewar J."/>
            <person name="Goldberg J."/>
            <person name="Griggs A."/>
            <person name="Gujja S."/>
            <person name="Hansen M."/>
            <person name="Howarth C."/>
            <person name="Imamovic A."/>
            <person name="Ireland A."/>
            <person name="Larimer J."/>
            <person name="McCowan C."/>
            <person name="Murphy C."/>
            <person name="Pearson M."/>
            <person name="Poon T.W."/>
            <person name="Priest M."/>
            <person name="Roberts A."/>
            <person name="Saif S."/>
            <person name="Shea T."/>
            <person name="Sykes S."/>
            <person name="Wortman J."/>
            <person name="Nusbaum C."/>
            <person name="Birren B."/>
        </authorList>
    </citation>
    <scope>NUCLEOTIDE SEQUENCE [LARGE SCALE GENOMIC DNA]</scope>
    <source>
        <strain evidence="1">APO3</strain>
    </source>
</reference>
<accession>W4FAZ5</accession>
<gene>
    <name evidence="1" type="ORF">H257_19171</name>
</gene>
<organism evidence="1">
    <name type="scientific">Aphanomyces astaci</name>
    <name type="common">Crayfish plague agent</name>
    <dbReference type="NCBI Taxonomy" id="112090"/>
    <lineage>
        <taxon>Eukaryota</taxon>
        <taxon>Sar</taxon>
        <taxon>Stramenopiles</taxon>
        <taxon>Oomycota</taxon>
        <taxon>Saprolegniomycetes</taxon>
        <taxon>Saprolegniales</taxon>
        <taxon>Verrucalvaceae</taxon>
        <taxon>Aphanomyces</taxon>
    </lineage>
</organism>
<sequence length="291" mass="32225">CCTTILETILSRDMHAAKRSRPADTCTAPPLQPDSINAAKPRVRDHAAHTPLVAVAANSDGDTSQMDESVLEAMEKTLLRCIQFVLGSIDPVQARNVAQCVLHVCRRLPVLCPLAQALEANADVQKLLQHADSSSSMELSVHTSSRWQWLWPFGSRTPVGSPRGGAMHHMSAFDCDQSGDADTDDEDDTSNIGWAVRYMQREAKLPQEVHRRMQFMMHTQVPLNLFRVEVKYAENEDLDGAVVGNVSPESFPPTPIGREYHTQRATHYTVAVLDRANQALLHLNACTLTDH</sequence>
<dbReference type="AlphaFoldDB" id="W4FAZ5"/>
<proteinExistence type="predicted"/>
<dbReference type="RefSeq" id="XP_009846619.1">
    <property type="nucleotide sequence ID" value="XM_009848317.1"/>
</dbReference>
<protein>
    <submittedName>
        <fullName evidence="1">Uncharacterized protein</fullName>
    </submittedName>
</protein>
<dbReference type="GeneID" id="20821167"/>